<dbReference type="InterPro" id="IPR045313">
    <property type="entry name" value="CBR1-like"/>
</dbReference>
<dbReference type="Proteomes" id="UP001168877">
    <property type="component" value="Unassembled WGS sequence"/>
</dbReference>
<keyword evidence="3" id="KW-0560">Oxidoreductase</keyword>
<dbReference type="AlphaFoldDB" id="A0AA39RUK5"/>
<dbReference type="PRINTS" id="PR00080">
    <property type="entry name" value="SDRFAMILY"/>
</dbReference>
<accession>A0AA39RUK5</accession>
<dbReference type="InterPro" id="IPR020904">
    <property type="entry name" value="Sc_DH/Rdtase_CS"/>
</dbReference>
<dbReference type="PRINTS" id="PR00081">
    <property type="entry name" value="GDHRDH"/>
</dbReference>
<dbReference type="Gene3D" id="3.40.50.720">
    <property type="entry name" value="NAD(P)-binding Rossmann-like Domain"/>
    <property type="match status" value="3"/>
</dbReference>
<dbReference type="CDD" id="cd05324">
    <property type="entry name" value="carb_red_PTCR-like_SDR_c"/>
    <property type="match status" value="3"/>
</dbReference>
<dbReference type="GO" id="GO:0016020">
    <property type="term" value="C:membrane"/>
    <property type="evidence" value="ECO:0007669"/>
    <property type="project" value="TreeGrafter"/>
</dbReference>
<dbReference type="Pfam" id="PF00106">
    <property type="entry name" value="adh_short"/>
    <property type="match status" value="3"/>
</dbReference>
<evidence type="ECO:0000313" key="4">
    <source>
        <dbReference type="EMBL" id="KAK0581266.1"/>
    </source>
</evidence>
<gene>
    <name evidence="4" type="ORF">LWI29_011884</name>
</gene>
<name>A0AA39RUK5_ACESA</name>
<reference evidence="4" key="2">
    <citation type="submission" date="2023-06" db="EMBL/GenBank/DDBJ databases">
        <authorList>
            <person name="Swenson N.G."/>
            <person name="Wegrzyn J.L."/>
            <person name="Mcevoy S.L."/>
        </authorList>
    </citation>
    <scope>NUCLEOTIDE SEQUENCE</scope>
    <source>
        <strain evidence="4">NS2018</strain>
        <tissue evidence="4">Leaf</tissue>
    </source>
</reference>
<reference evidence="4" key="1">
    <citation type="journal article" date="2022" name="Plant J.">
        <title>Strategies of tolerance reflected in two North American maple genomes.</title>
        <authorList>
            <person name="McEvoy S.L."/>
            <person name="Sezen U.U."/>
            <person name="Trouern-Trend A."/>
            <person name="McMahon S.M."/>
            <person name="Schaberg P.G."/>
            <person name="Yang J."/>
            <person name="Wegrzyn J.L."/>
            <person name="Swenson N.G."/>
        </authorList>
    </citation>
    <scope>NUCLEOTIDE SEQUENCE</scope>
    <source>
        <strain evidence="4">NS2018</strain>
    </source>
</reference>
<keyword evidence="5" id="KW-1185">Reference proteome</keyword>
<organism evidence="4 5">
    <name type="scientific">Acer saccharum</name>
    <name type="common">Sugar maple</name>
    <dbReference type="NCBI Taxonomy" id="4024"/>
    <lineage>
        <taxon>Eukaryota</taxon>
        <taxon>Viridiplantae</taxon>
        <taxon>Streptophyta</taxon>
        <taxon>Embryophyta</taxon>
        <taxon>Tracheophyta</taxon>
        <taxon>Spermatophyta</taxon>
        <taxon>Magnoliopsida</taxon>
        <taxon>eudicotyledons</taxon>
        <taxon>Gunneridae</taxon>
        <taxon>Pentapetalae</taxon>
        <taxon>rosids</taxon>
        <taxon>malvids</taxon>
        <taxon>Sapindales</taxon>
        <taxon>Sapindaceae</taxon>
        <taxon>Hippocastanoideae</taxon>
        <taxon>Acereae</taxon>
        <taxon>Acer</taxon>
    </lineage>
</organism>
<proteinExistence type="inferred from homology"/>
<dbReference type="EMBL" id="JAUESC010000384">
    <property type="protein sequence ID" value="KAK0581266.1"/>
    <property type="molecule type" value="Genomic_DNA"/>
</dbReference>
<dbReference type="PANTHER" id="PTHR43490:SF98">
    <property type="entry name" value="OS02G0640600 PROTEIN"/>
    <property type="match status" value="1"/>
</dbReference>
<keyword evidence="2" id="KW-0521">NADP</keyword>
<dbReference type="PANTHER" id="PTHR43490">
    <property type="entry name" value="(+)-NEOMENTHOL DEHYDROGENASE"/>
    <property type="match status" value="1"/>
</dbReference>
<evidence type="ECO:0000256" key="3">
    <source>
        <dbReference type="ARBA" id="ARBA00023002"/>
    </source>
</evidence>
<dbReference type="InterPro" id="IPR036291">
    <property type="entry name" value="NAD(P)-bd_dom_sf"/>
</dbReference>
<dbReference type="SUPFAM" id="SSF51735">
    <property type="entry name" value="NAD(P)-binding Rossmann-fold domains"/>
    <property type="match status" value="3"/>
</dbReference>
<evidence type="ECO:0000256" key="1">
    <source>
        <dbReference type="ARBA" id="ARBA00006484"/>
    </source>
</evidence>
<sequence length="901" mass="98606">MEEVTKRYAVVTGANKGIGLEICRQLASNGITVVLTARDEKRGVEAVQKLKESGFDNLIFYQLDVADPASIQSLADFITSQFGKLDILVNNAGIIGVDVQDPDAFGAAAKDGQPIKWNEILTQTYELAEKSLQTNYYGAKRMCEAFIPLLQLSDSPRIVNVSSSMGLLKNVTNEWAKGVLSDADKVTEEKIDEVLKEYLKDFKEGSKDWLFNMSAYILSKAAMNAYTRILAKKYPNFCINSVCPGYVKTDINFNTGLLSVEEGAESAVRLALLPNGGPSGYAVVTGANKGIGLETVRQLVSNGVMVVLTARDDKRGLEAVEKLKEESDHVVFHQLDVADPHSIASLAEFIRTQFGKLDILVNNAGIGAVIVDTDALGSSGGGTGEGAPGNWSNIMTQTYQLAEECPQTNYYGAKRMAEALIPLLQLSDSPRIINVSSSMGMLKFCLLYVDQYIRNEWAKGVLVDAENLTEERVDEVLSEFLKDFKEGSLETKGWPHFLSAYSVTKVAMNAYTRILAKKYPNFCINCVCPGYVKTDINCNIGILSVKEGAASPVRLALLPNGGPSGIFFVCGELLSFQVKISLTKWELDMHSMSNFIHFPLYCLMNIVFRFKCKMYAVVTGANKGIGLEICRQLASNGITVVLTARDEKRGVEAVQKLKESGFDNLIFHQLDVADPASIQSLANFITSQFGKLDILVNNAGISGVDVQDPDAFAAAAKSLNDGQPVKWNEIITQTYELAEKGLQTNYFGAKRMCEVLIPHLQLSDSPRIVNITSSMGLLKNVTNEWAKGVLSDADNVTEEKIDEVLNEYLKDFKEGSKGWTVNLSAYILSKAAMNAYTRILAKKYPNFCINCVCPGYVKTDINFNTGLLSVEEGAESAVRLALLPNGGPSGLFFSRKEESPF</sequence>
<evidence type="ECO:0008006" key="6">
    <source>
        <dbReference type="Google" id="ProtNLM"/>
    </source>
</evidence>
<dbReference type="PROSITE" id="PS00061">
    <property type="entry name" value="ADH_SHORT"/>
    <property type="match status" value="1"/>
</dbReference>
<dbReference type="GO" id="GO:0016616">
    <property type="term" value="F:oxidoreductase activity, acting on the CH-OH group of donors, NAD or NADP as acceptor"/>
    <property type="evidence" value="ECO:0007669"/>
    <property type="project" value="InterPro"/>
</dbReference>
<protein>
    <recommendedName>
        <fullName evidence="6">(+)-neomenthol dehydrogenase</fullName>
    </recommendedName>
</protein>
<dbReference type="FunFam" id="3.40.50.720:FF:000312">
    <property type="entry name" value="(+)-neomenthol dehydrogenase"/>
    <property type="match status" value="3"/>
</dbReference>
<evidence type="ECO:0000256" key="2">
    <source>
        <dbReference type="ARBA" id="ARBA00022857"/>
    </source>
</evidence>
<dbReference type="InterPro" id="IPR002347">
    <property type="entry name" value="SDR_fam"/>
</dbReference>
<comment type="caution">
    <text evidence="4">The sequence shown here is derived from an EMBL/GenBank/DDBJ whole genome shotgun (WGS) entry which is preliminary data.</text>
</comment>
<comment type="similarity">
    <text evidence="1">Belongs to the short-chain dehydrogenases/reductases (SDR) family.</text>
</comment>
<evidence type="ECO:0000313" key="5">
    <source>
        <dbReference type="Proteomes" id="UP001168877"/>
    </source>
</evidence>